<gene>
    <name evidence="5" type="ORF">LCGC14_1723080</name>
</gene>
<dbReference type="InterPro" id="IPR002563">
    <property type="entry name" value="Flavin_Rdtase-like_dom"/>
</dbReference>
<accession>A0A0F9HBX7</accession>
<dbReference type="AlphaFoldDB" id="A0A0F9HBX7"/>
<evidence type="ECO:0000256" key="2">
    <source>
        <dbReference type="ARBA" id="ARBA00022630"/>
    </source>
</evidence>
<dbReference type="GO" id="GO:0010181">
    <property type="term" value="F:FMN binding"/>
    <property type="evidence" value="ECO:0007669"/>
    <property type="project" value="InterPro"/>
</dbReference>
<evidence type="ECO:0000256" key="1">
    <source>
        <dbReference type="ARBA" id="ARBA00001917"/>
    </source>
</evidence>
<evidence type="ECO:0000259" key="4">
    <source>
        <dbReference type="Pfam" id="PF01613"/>
    </source>
</evidence>
<protein>
    <recommendedName>
        <fullName evidence="4">Flavin reductase like domain-containing protein</fullName>
    </recommendedName>
</protein>
<organism evidence="5">
    <name type="scientific">marine sediment metagenome</name>
    <dbReference type="NCBI Taxonomy" id="412755"/>
    <lineage>
        <taxon>unclassified sequences</taxon>
        <taxon>metagenomes</taxon>
        <taxon>ecological metagenomes</taxon>
    </lineage>
</organism>
<comment type="cofactor">
    <cofactor evidence="1">
        <name>FMN</name>
        <dbReference type="ChEBI" id="CHEBI:58210"/>
    </cofactor>
</comment>
<dbReference type="Pfam" id="PF01613">
    <property type="entry name" value="Flavin_Reduct"/>
    <property type="match status" value="1"/>
</dbReference>
<dbReference type="Gene3D" id="2.30.110.10">
    <property type="entry name" value="Electron Transport, Fmn-binding Protein, Chain A"/>
    <property type="match status" value="1"/>
</dbReference>
<dbReference type="InterPro" id="IPR052174">
    <property type="entry name" value="Flavoredoxin"/>
</dbReference>
<dbReference type="InterPro" id="IPR012349">
    <property type="entry name" value="Split_barrel_FMN-bd"/>
</dbReference>
<reference evidence="5" key="1">
    <citation type="journal article" date="2015" name="Nature">
        <title>Complex archaea that bridge the gap between prokaryotes and eukaryotes.</title>
        <authorList>
            <person name="Spang A."/>
            <person name="Saw J.H."/>
            <person name="Jorgensen S.L."/>
            <person name="Zaremba-Niedzwiedzka K."/>
            <person name="Martijn J."/>
            <person name="Lind A.E."/>
            <person name="van Eijk R."/>
            <person name="Schleper C."/>
            <person name="Guy L."/>
            <person name="Ettema T.J."/>
        </authorList>
    </citation>
    <scope>NUCLEOTIDE SEQUENCE</scope>
</reference>
<feature type="domain" description="Flavin reductase like" evidence="4">
    <location>
        <begin position="13"/>
        <end position="96"/>
    </location>
</feature>
<dbReference type="PANTHER" id="PTHR43567:SF1">
    <property type="entry name" value="FLAVOREDOXIN"/>
    <property type="match status" value="1"/>
</dbReference>
<keyword evidence="2" id="KW-0285">Flavoprotein</keyword>
<dbReference type="SUPFAM" id="SSF50475">
    <property type="entry name" value="FMN-binding split barrel"/>
    <property type="match status" value="1"/>
</dbReference>
<comment type="caution">
    <text evidence="5">The sequence shown here is derived from an EMBL/GenBank/DDBJ whole genome shotgun (WGS) entry which is preliminary data.</text>
</comment>
<proteinExistence type="inferred from homology"/>
<name>A0A0F9HBX7_9ZZZZ</name>
<evidence type="ECO:0000313" key="5">
    <source>
        <dbReference type="EMBL" id="KKM09204.1"/>
    </source>
</evidence>
<dbReference type="EMBL" id="LAZR01015532">
    <property type="protein sequence ID" value="KKM09204.1"/>
    <property type="molecule type" value="Genomic_DNA"/>
</dbReference>
<dbReference type="PANTHER" id="PTHR43567">
    <property type="entry name" value="FLAVOREDOXIN-RELATED-RELATED"/>
    <property type="match status" value="1"/>
</dbReference>
<evidence type="ECO:0000256" key="3">
    <source>
        <dbReference type="ARBA" id="ARBA00038054"/>
    </source>
</evidence>
<comment type="similarity">
    <text evidence="3">Belongs to the flavoredoxin family.</text>
</comment>
<sequence length="135" mass="15486">MSVQELTTAKLGAVLIAWLAEQQERLRLQVESGATTVDASFWIEEQQKIVDSMRPILKDAYAAYECKLFDHHTYGDHEWFIGEIVALHIEDGLFKEDGVLDIERIKLALYLGSDNYITASSKEIRHLDRKEYGKV</sequence>